<protein>
    <submittedName>
        <fullName evidence="1">Protein FRG1</fullName>
    </submittedName>
</protein>
<dbReference type="PANTHER" id="PTHR12928:SF0">
    <property type="entry name" value="FSHD REGION GENE 1"/>
    <property type="match status" value="1"/>
</dbReference>
<gene>
    <name evidence="1" type="ORF">DEA37_0011759</name>
</gene>
<organism evidence="1 2">
    <name type="scientific">Paragonimus westermani</name>
    <dbReference type="NCBI Taxonomy" id="34504"/>
    <lineage>
        <taxon>Eukaryota</taxon>
        <taxon>Metazoa</taxon>
        <taxon>Spiralia</taxon>
        <taxon>Lophotrochozoa</taxon>
        <taxon>Platyhelminthes</taxon>
        <taxon>Trematoda</taxon>
        <taxon>Digenea</taxon>
        <taxon>Plagiorchiida</taxon>
        <taxon>Troglotremata</taxon>
        <taxon>Troglotrematidae</taxon>
        <taxon>Paragonimus</taxon>
    </lineage>
</organism>
<name>A0A5J4N630_9TREM</name>
<dbReference type="PANTHER" id="PTHR12928">
    <property type="entry name" value="FRG1 PROTEIN"/>
    <property type="match status" value="1"/>
</dbReference>
<evidence type="ECO:0000313" key="1">
    <source>
        <dbReference type="EMBL" id="KAA3670953.1"/>
    </source>
</evidence>
<reference evidence="1 2" key="1">
    <citation type="journal article" date="2019" name="Gigascience">
        <title>Whole-genome sequence of the oriental lung fluke Paragonimus westermani.</title>
        <authorList>
            <person name="Oey H."/>
            <person name="Zakrzewski M."/>
            <person name="Narain K."/>
            <person name="Devi K.R."/>
            <person name="Agatsuma T."/>
            <person name="Nawaratna S."/>
            <person name="Gobert G.N."/>
            <person name="Jones M.K."/>
            <person name="Ragan M.A."/>
            <person name="McManus D.P."/>
            <person name="Krause L."/>
        </authorList>
    </citation>
    <scope>NUCLEOTIDE SEQUENCE [LARGE SCALE GENOMIC DNA]</scope>
    <source>
        <strain evidence="1 2">IND2009</strain>
    </source>
</reference>
<dbReference type="AlphaFoldDB" id="A0A5J4N630"/>
<keyword evidence="2" id="KW-1185">Reference proteome</keyword>
<dbReference type="EMBL" id="QNGE01007693">
    <property type="protein sequence ID" value="KAA3670953.1"/>
    <property type="molecule type" value="Genomic_DNA"/>
</dbReference>
<dbReference type="InterPro" id="IPR010414">
    <property type="entry name" value="FRG1"/>
</dbReference>
<dbReference type="GO" id="GO:0051015">
    <property type="term" value="F:actin filament binding"/>
    <property type="evidence" value="ECO:0007669"/>
    <property type="project" value="TreeGrafter"/>
</dbReference>
<feature type="non-terminal residue" evidence="1">
    <location>
        <position position="146"/>
    </location>
</feature>
<dbReference type="GO" id="GO:0055120">
    <property type="term" value="C:striated muscle dense body"/>
    <property type="evidence" value="ECO:0007669"/>
    <property type="project" value="TreeGrafter"/>
</dbReference>
<accession>A0A5J4N630</accession>
<sequence length="146" mass="15981">MDNYSFVRTGKLRLKTEKHKEKKRSKRRHSSWNQKLHTDGRIADAELHCGWWGVTAFADVADTVAIQFNSWSAHRAALSGPNNVIPETGETSDASGSLQTSACYLSATDEGFFTVGPPRGPSDPPAPEEIFTAIKLSDTKVAFKSG</sequence>
<dbReference type="Proteomes" id="UP000324629">
    <property type="component" value="Unassembled WGS sequence"/>
</dbReference>
<dbReference type="Gene3D" id="2.80.10.50">
    <property type="match status" value="1"/>
</dbReference>
<dbReference type="Pfam" id="PF06229">
    <property type="entry name" value="FRG1"/>
    <property type="match status" value="1"/>
</dbReference>
<comment type="caution">
    <text evidence="1">The sequence shown here is derived from an EMBL/GenBank/DDBJ whole genome shotgun (WGS) entry which is preliminary data.</text>
</comment>
<proteinExistence type="predicted"/>
<dbReference type="GO" id="GO:0071013">
    <property type="term" value="C:catalytic step 2 spliceosome"/>
    <property type="evidence" value="ECO:0007669"/>
    <property type="project" value="TreeGrafter"/>
</dbReference>
<dbReference type="GO" id="GO:0005730">
    <property type="term" value="C:nucleolus"/>
    <property type="evidence" value="ECO:0007669"/>
    <property type="project" value="TreeGrafter"/>
</dbReference>
<evidence type="ECO:0000313" key="2">
    <source>
        <dbReference type="Proteomes" id="UP000324629"/>
    </source>
</evidence>